<name>A0A949N2Q3_9ACTN</name>
<proteinExistence type="inferred from homology"/>
<evidence type="ECO:0000313" key="6">
    <source>
        <dbReference type="Proteomes" id="UP000694501"/>
    </source>
</evidence>
<dbReference type="GO" id="GO:0003677">
    <property type="term" value="F:DNA binding"/>
    <property type="evidence" value="ECO:0007669"/>
    <property type="project" value="UniProtKB-KW"/>
</dbReference>
<sequence>MGFGQYDAACRSYGLVGAVGREGGRGVVDGTGNERAGGRRRQGELETQVLSVLGSAPGPVTAGWVQEQLGGDLAYTTVMTILTRLYAKRAVSRSRVGRSFEWTPVADGAGLVAMRMRKLLDNQEDRGAVLSSFVSSLSTHDEQLLRSLLCEADDPER</sequence>
<evidence type="ECO:0000313" key="5">
    <source>
        <dbReference type="EMBL" id="MBU7599180.1"/>
    </source>
</evidence>
<keyword evidence="3" id="KW-0238">DNA-binding</keyword>
<dbReference type="InterPro" id="IPR005650">
    <property type="entry name" value="BlaI_family"/>
</dbReference>
<dbReference type="InterPro" id="IPR036388">
    <property type="entry name" value="WH-like_DNA-bd_sf"/>
</dbReference>
<dbReference type="Pfam" id="PF03965">
    <property type="entry name" value="Penicillinase_R"/>
    <property type="match status" value="1"/>
</dbReference>
<organism evidence="5 6">
    <name type="scientific">Streptomyces tardus</name>
    <dbReference type="NCBI Taxonomy" id="2780544"/>
    <lineage>
        <taxon>Bacteria</taxon>
        <taxon>Bacillati</taxon>
        <taxon>Actinomycetota</taxon>
        <taxon>Actinomycetes</taxon>
        <taxon>Kitasatosporales</taxon>
        <taxon>Streptomycetaceae</taxon>
        <taxon>Streptomyces</taxon>
    </lineage>
</organism>
<evidence type="ECO:0000256" key="2">
    <source>
        <dbReference type="ARBA" id="ARBA00023015"/>
    </source>
</evidence>
<dbReference type="Proteomes" id="UP000694501">
    <property type="component" value="Unassembled WGS sequence"/>
</dbReference>
<comment type="caution">
    <text evidence="5">The sequence shown here is derived from an EMBL/GenBank/DDBJ whole genome shotgun (WGS) entry which is preliminary data.</text>
</comment>
<dbReference type="SUPFAM" id="SSF46785">
    <property type="entry name" value="Winged helix' DNA-binding domain"/>
    <property type="match status" value="1"/>
</dbReference>
<evidence type="ECO:0000256" key="4">
    <source>
        <dbReference type="ARBA" id="ARBA00023163"/>
    </source>
</evidence>
<accession>A0A949N2Q3</accession>
<protein>
    <submittedName>
        <fullName evidence="5">BlaI/MecI/CopY family transcriptional regulator</fullName>
    </submittedName>
</protein>
<evidence type="ECO:0000256" key="3">
    <source>
        <dbReference type="ARBA" id="ARBA00023125"/>
    </source>
</evidence>
<dbReference type="EMBL" id="JAELVF020000001">
    <property type="protein sequence ID" value="MBU7599180.1"/>
    <property type="molecule type" value="Genomic_DNA"/>
</dbReference>
<keyword evidence="2" id="KW-0805">Transcription regulation</keyword>
<evidence type="ECO:0000256" key="1">
    <source>
        <dbReference type="ARBA" id="ARBA00011046"/>
    </source>
</evidence>
<gene>
    <name evidence="5" type="ORF">JGS22_016570</name>
</gene>
<keyword evidence="4" id="KW-0804">Transcription</keyword>
<reference evidence="5" key="1">
    <citation type="submission" date="2021-06" db="EMBL/GenBank/DDBJ databases">
        <title>Sequencing of actinobacteria type strains.</title>
        <authorList>
            <person name="Nguyen G.-S."/>
            <person name="Wentzel A."/>
        </authorList>
    </citation>
    <scope>NUCLEOTIDE SEQUENCE</scope>
    <source>
        <strain evidence="5">P38-E01</strain>
    </source>
</reference>
<dbReference type="GO" id="GO:0045892">
    <property type="term" value="P:negative regulation of DNA-templated transcription"/>
    <property type="evidence" value="ECO:0007669"/>
    <property type="project" value="InterPro"/>
</dbReference>
<dbReference type="InterPro" id="IPR036390">
    <property type="entry name" value="WH_DNA-bd_sf"/>
</dbReference>
<comment type="similarity">
    <text evidence="1">Belongs to the BlaI transcriptional regulatory family.</text>
</comment>
<keyword evidence="6" id="KW-1185">Reference proteome</keyword>
<dbReference type="Gene3D" id="1.10.10.10">
    <property type="entry name" value="Winged helix-like DNA-binding domain superfamily/Winged helix DNA-binding domain"/>
    <property type="match status" value="1"/>
</dbReference>
<dbReference type="AlphaFoldDB" id="A0A949N2Q3"/>